<comment type="catalytic activity">
    <reaction evidence="1">
        <text>beta-D-fructose 1,6-bisphosphate = D-glyceraldehyde 3-phosphate + dihydroxyacetone phosphate</text>
        <dbReference type="Rhea" id="RHEA:14729"/>
        <dbReference type="ChEBI" id="CHEBI:32966"/>
        <dbReference type="ChEBI" id="CHEBI:57642"/>
        <dbReference type="ChEBI" id="CHEBI:59776"/>
        <dbReference type="EC" id="4.1.2.13"/>
    </reaction>
</comment>
<gene>
    <name evidence="9" type="ORF">A1D18_06380</name>
</gene>
<dbReference type="PANTHER" id="PTHR11627">
    <property type="entry name" value="FRUCTOSE-BISPHOSPHATE ALDOLASE"/>
    <property type="match status" value="1"/>
</dbReference>
<dbReference type="FunFam" id="3.20.20.70:FF:000140">
    <property type="entry name" value="Fructose-bisphosphate aldolase"/>
    <property type="match status" value="1"/>
</dbReference>
<evidence type="ECO:0000256" key="2">
    <source>
        <dbReference type="ARBA" id="ARBA00004714"/>
    </source>
</evidence>
<dbReference type="NCBIfam" id="NF033379">
    <property type="entry name" value="FrucBisAld_I"/>
    <property type="match status" value="1"/>
</dbReference>
<organism evidence="9 10">
    <name type="scientific">Candidatus Rickettsiella isopodorum</name>
    <dbReference type="NCBI Taxonomy" id="1225476"/>
    <lineage>
        <taxon>Bacteria</taxon>
        <taxon>Pseudomonadati</taxon>
        <taxon>Pseudomonadota</taxon>
        <taxon>Gammaproteobacteria</taxon>
        <taxon>Legionellales</taxon>
        <taxon>Coxiellaceae</taxon>
        <taxon>Rickettsiella</taxon>
    </lineage>
</organism>
<evidence type="ECO:0000313" key="9">
    <source>
        <dbReference type="EMBL" id="OIZ94457.1"/>
    </source>
</evidence>
<protein>
    <recommendedName>
        <fullName evidence="8">Probable fructose-bisphosphate aldolase class 1</fullName>
        <ecNumber evidence="4">4.1.2.13</ecNumber>
    </recommendedName>
    <alternativeName>
        <fullName evidence="7">Fructose-bisphosphate aldolase class I</fullName>
    </alternativeName>
</protein>
<evidence type="ECO:0000256" key="4">
    <source>
        <dbReference type="ARBA" id="ARBA00013068"/>
    </source>
</evidence>
<keyword evidence="6" id="KW-0456">Lyase</keyword>
<evidence type="ECO:0000313" key="10">
    <source>
        <dbReference type="Proteomes" id="UP000183924"/>
    </source>
</evidence>
<dbReference type="EMBL" id="LUKY01000033">
    <property type="protein sequence ID" value="OIZ94457.1"/>
    <property type="molecule type" value="Genomic_DNA"/>
</dbReference>
<dbReference type="RefSeq" id="WP_071662946.1">
    <property type="nucleotide sequence ID" value="NZ_LUKY01000033.1"/>
</dbReference>
<dbReference type="UniPathway" id="UPA00109">
    <property type="reaction ID" value="UER00183"/>
</dbReference>
<comment type="caution">
    <text evidence="9">The sequence shown here is derived from an EMBL/GenBank/DDBJ whole genome shotgun (WGS) entry which is preliminary data.</text>
</comment>
<evidence type="ECO:0000256" key="1">
    <source>
        <dbReference type="ARBA" id="ARBA00000441"/>
    </source>
</evidence>
<dbReference type="InterPro" id="IPR000741">
    <property type="entry name" value="FBA_I"/>
</dbReference>
<dbReference type="OrthoDB" id="9793595at2"/>
<dbReference type="EC" id="4.1.2.13" evidence="4"/>
<evidence type="ECO:0000256" key="8">
    <source>
        <dbReference type="ARBA" id="ARBA00072515"/>
    </source>
</evidence>
<dbReference type="Proteomes" id="UP000183924">
    <property type="component" value="Unassembled WGS sequence"/>
</dbReference>
<evidence type="ECO:0000256" key="5">
    <source>
        <dbReference type="ARBA" id="ARBA00023152"/>
    </source>
</evidence>
<comment type="pathway">
    <text evidence="2">Carbohydrate degradation; glycolysis; D-glyceraldehyde 3-phosphate and glycerone phosphate from D-glucose: step 4/4.</text>
</comment>
<keyword evidence="10" id="KW-1185">Reference proteome</keyword>
<proteinExistence type="inferred from homology"/>
<keyword evidence="5" id="KW-0324">Glycolysis</keyword>
<evidence type="ECO:0000256" key="3">
    <source>
        <dbReference type="ARBA" id="ARBA00010387"/>
    </source>
</evidence>
<dbReference type="GO" id="GO:0004332">
    <property type="term" value="F:fructose-bisphosphate aldolase activity"/>
    <property type="evidence" value="ECO:0007669"/>
    <property type="project" value="UniProtKB-EC"/>
</dbReference>
<evidence type="ECO:0000256" key="7">
    <source>
        <dbReference type="ARBA" id="ARBA00029799"/>
    </source>
</evidence>
<dbReference type="GO" id="GO:0006096">
    <property type="term" value="P:glycolytic process"/>
    <property type="evidence" value="ECO:0007669"/>
    <property type="project" value="UniProtKB-UniPathway"/>
</dbReference>
<comment type="similarity">
    <text evidence="3">Belongs to the class I fructose-bisphosphate aldolase family.</text>
</comment>
<evidence type="ECO:0000256" key="6">
    <source>
        <dbReference type="ARBA" id="ARBA00023239"/>
    </source>
</evidence>
<dbReference type="InterPro" id="IPR013785">
    <property type="entry name" value="Aldolase_TIM"/>
</dbReference>
<dbReference type="AlphaFoldDB" id="A0A1J8NGL5"/>
<dbReference type="STRING" id="1225476.A1D18_06380"/>
<dbReference type="Pfam" id="PF00274">
    <property type="entry name" value="Glycolytic"/>
    <property type="match status" value="1"/>
</dbReference>
<reference evidence="9 10" key="1">
    <citation type="submission" date="2016-03" db="EMBL/GenBank/DDBJ databases">
        <title>Comparative genomics of Rickettsiella.</title>
        <authorList>
            <person name="Chandler C."/>
            <person name="Wang Y."/>
        </authorList>
    </citation>
    <scope>NUCLEOTIDE SEQUENCE [LARGE SCALE GENOMIC DNA]</scope>
    <source>
        <strain evidence="9 10">RCFS May 2013</strain>
    </source>
</reference>
<accession>A0A1J8NGL5</accession>
<name>A0A1J8NGL5_9COXI</name>
<dbReference type="SUPFAM" id="SSF51569">
    <property type="entry name" value="Aldolase"/>
    <property type="match status" value="1"/>
</dbReference>
<sequence>MATHELEGTIQRLTVPGKGILAADESQATITKRFSPLHIESTIENRRNYRELLFTTPDIEAFINGVILHEETLAQKTKEGLLFPDYLDNEGIVPGIKVDKGLISLNAEEKMTQGLDGLAERLLTYKNLGACFAKWRAVFSISSTLPSSLAVTANAQALARYASICQNNGIVPIVEPELLIDGDHSLSRCAEATEAVLYTVFEELHKHHILLECMILKPSMVIAGNQYIPQPNIAEVAAATLKILRQTVPAAVPSINFLSGGQTPEAATAHLNTMNKLQPSRHPWRLSFSYGRALQEPALKTWNGKAHNVKAAQRAFYKRAKLNAAACKGQYQSSMETEEKEAETNFA</sequence>
<dbReference type="Gene3D" id="3.20.20.70">
    <property type="entry name" value="Aldolase class I"/>
    <property type="match status" value="1"/>
</dbReference>